<dbReference type="Proteomes" id="UP001374599">
    <property type="component" value="Unassembled WGS sequence"/>
</dbReference>
<proteinExistence type="predicted"/>
<organism evidence="1 2">
    <name type="scientific">Vallitalea maricola</name>
    <dbReference type="NCBI Taxonomy" id="3074433"/>
    <lineage>
        <taxon>Bacteria</taxon>
        <taxon>Bacillati</taxon>
        <taxon>Bacillota</taxon>
        <taxon>Clostridia</taxon>
        <taxon>Lachnospirales</taxon>
        <taxon>Vallitaleaceae</taxon>
        <taxon>Vallitalea</taxon>
    </lineage>
</organism>
<protein>
    <submittedName>
        <fullName evidence="1">Uncharacterized protein</fullName>
    </submittedName>
</protein>
<sequence length="809" mass="95569">MPIIAHTIPLMIMNKEDLKMAHACLNSLCKSTLDQVLVVYNQGLLKKKQLELFLQQYPIRSIILGDGENVGIPVGRQKCFEYIWVNMPEVKYISEIHLDMIFTPHWSKTIINYLENSNEPMISPGILTGYGELHPEEKGIKSTDIPSSYEELLSLLPQLTKDEICEGLVHPVIHKAEILKKIGGYDVQFLKGKQGYEDDSILLGYRYYMGIKNNWKPKALLSIRVFHISLVQRMKMENIHEETNKNLDGLINQYGIYGLLQLEAIHHNNQFKKIALSKIENISNKSNIKVNQTSNKRVLIASPVHQKPEILKLFLQSLKNTIRKNIDIDYLFYDDNSDEVSSKLLYQFKDRESRVSVINGIKNADYICNDESHYWKEDLIWKVARYKDRIIEEAINNNYDFLFLIDSDLLMHPQTIEQLMHTEKDIISNIFWTKWNPNQPLMPNVWLSGAYCIMDKKREEKLSNEEMTKRFNAFMQKLNTPGIYEVGGLGACTLISRKALLSGVNFKEIENVDYWGEDRHFCIRAKVLGHKLFVDTRNPAYHIYRESDIDGAKIFLNQFKNAELSIKKNTFTRYYKEKNNKLVLSMVIKNEADRYLEQVLAHAKKYIDEAVIIDDGSHDNSVELCQQILVDIPIHIIKNSKSKFENEIELRKQQWEETIKVNPDWILSLDADEIFEEAIVHEIKQLINQKQIDVYYFRLYDFWDHNHYRDDKYWSAHKTYRPFLIRYQRDFSYKWLEQPQHCGRLPYNIKLLPSAKCQLRLKHYGWAKYEDRLMKYNRYKVLDAEAKYGWKEQYESILDEQPRLIEWRE</sequence>
<name>A0ACB5UPA5_9FIRM</name>
<evidence type="ECO:0000313" key="1">
    <source>
        <dbReference type="EMBL" id="GMQ64389.1"/>
    </source>
</evidence>
<evidence type="ECO:0000313" key="2">
    <source>
        <dbReference type="Proteomes" id="UP001374599"/>
    </source>
</evidence>
<keyword evidence="2" id="KW-1185">Reference proteome</keyword>
<comment type="caution">
    <text evidence="1">The sequence shown here is derived from an EMBL/GenBank/DDBJ whole genome shotgun (WGS) entry which is preliminary data.</text>
</comment>
<dbReference type="EMBL" id="BTPU01000069">
    <property type="protein sequence ID" value="GMQ64389.1"/>
    <property type="molecule type" value="Genomic_DNA"/>
</dbReference>
<gene>
    <name evidence="1" type="ORF">AN2V17_36260</name>
</gene>
<reference evidence="1" key="1">
    <citation type="submission" date="2023-09" db="EMBL/GenBank/DDBJ databases">
        <title>Vallitalea sediminicola and Vallitalea maricola sp. nov., anaerobic bacteria isolated from marine sediment.</title>
        <authorList>
            <person name="Hirano S."/>
            <person name="Maeda A."/>
            <person name="Terahara T."/>
            <person name="Mori K."/>
            <person name="Hamada M."/>
            <person name="Matsumoto R."/>
            <person name="Kobayashi T."/>
        </authorList>
    </citation>
    <scope>NUCLEOTIDE SEQUENCE</scope>
    <source>
        <strain evidence="1">AN17-2</strain>
    </source>
</reference>
<accession>A0ACB5UPA5</accession>